<evidence type="ECO:0000256" key="1">
    <source>
        <dbReference type="ARBA" id="ARBA00001967"/>
    </source>
</evidence>
<evidence type="ECO:0000256" key="7">
    <source>
        <dbReference type="ARBA" id="ARBA00022723"/>
    </source>
</evidence>
<proteinExistence type="inferred from homology"/>
<gene>
    <name evidence="11" type="primary">hybC</name>
    <name evidence="11" type="ORF">NCTC12965_03155</name>
</gene>
<dbReference type="GO" id="GO:0033748">
    <property type="term" value="F:hydrogenase (acceptor) activity"/>
    <property type="evidence" value="ECO:0007669"/>
    <property type="project" value="UniProtKB-EC"/>
</dbReference>
<dbReference type="SUPFAM" id="SSF56762">
    <property type="entry name" value="HydB/Nqo4-like"/>
    <property type="match status" value="1"/>
</dbReference>
<evidence type="ECO:0000256" key="3">
    <source>
        <dbReference type="ARBA" id="ARBA00009292"/>
    </source>
</evidence>
<dbReference type="GO" id="GO:0016151">
    <property type="term" value="F:nickel cation binding"/>
    <property type="evidence" value="ECO:0007669"/>
    <property type="project" value="InterPro"/>
</dbReference>
<comment type="cofactor">
    <cofactor evidence="1 10">
        <name>Ni(2+)</name>
        <dbReference type="ChEBI" id="CHEBI:49786"/>
    </cofactor>
</comment>
<dbReference type="AlphaFoldDB" id="A0A4U9UHD2"/>
<keyword evidence="10" id="KW-0460">Magnesium</keyword>
<dbReference type="InterPro" id="IPR018194">
    <property type="entry name" value="Ni-dep_hyd_lsu_Ni_BS"/>
</dbReference>
<feature type="binding site" evidence="10">
    <location>
        <position position="42"/>
    </location>
    <ligand>
        <name>Mg(2+)</name>
        <dbReference type="ChEBI" id="CHEBI:18420"/>
    </ligand>
</feature>
<comment type="catalytic activity">
    <reaction evidence="9">
        <text>H2 + A = AH2</text>
        <dbReference type="Rhea" id="RHEA:12116"/>
        <dbReference type="ChEBI" id="CHEBI:13193"/>
        <dbReference type="ChEBI" id="CHEBI:17499"/>
        <dbReference type="ChEBI" id="CHEBI:18276"/>
        <dbReference type="EC" id="1.12.99.6"/>
    </reaction>
</comment>
<keyword evidence="10" id="KW-0408">Iron</keyword>
<evidence type="ECO:0000256" key="2">
    <source>
        <dbReference type="ARBA" id="ARBA00004196"/>
    </source>
</evidence>
<evidence type="ECO:0000256" key="8">
    <source>
        <dbReference type="ARBA" id="ARBA00023002"/>
    </source>
</evidence>
<dbReference type="PANTHER" id="PTHR42958">
    <property type="entry name" value="HYDROGENASE-2 LARGE CHAIN"/>
    <property type="match status" value="1"/>
</dbReference>
<accession>A0A4U9UHD2</accession>
<comment type="subcellular location">
    <subcellularLocation>
        <location evidence="2">Cell envelope</location>
    </subcellularLocation>
</comment>
<dbReference type="InterPro" id="IPR001501">
    <property type="entry name" value="Ni-dep_hyd_lsu"/>
</dbReference>
<protein>
    <recommendedName>
        <fullName evidence="5">hydrogenase (acceptor)</fullName>
        <ecNumber evidence="5">1.12.99.6</ecNumber>
    </recommendedName>
</protein>
<evidence type="ECO:0000256" key="5">
    <source>
        <dbReference type="ARBA" id="ARBA00012082"/>
    </source>
</evidence>
<comment type="cofactor">
    <cofactor evidence="10">
        <name>Fe cation</name>
        <dbReference type="ChEBI" id="CHEBI:24875"/>
    </cofactor>
</comment>
<keyword evidence="8 11" id="KW-0560">Oxidoreductase</keyword>
<dbReference type="InterPro" id="IPR050867">
    <property type="entry name" value="NiFe/NiFeSe_hydrgnase_LSU"/>
</dbReference>
<feature type="binding site" evidence="10">
    <location>
        <position position="61"/>
    </location>
    <ligand>
        <name>Ni(2+)</name>
        <dbReference type="ChEBI" id="CHEBI:49786"/>
    </ligand>
</feature>
<sequence>MSQRITIDPVTRIEGHLRIDCEIEDGKVVKAWSSGTMWRGMEEILQGNDPRDAWMIVQRICGVCTTIHALALGADGGKCAGHGDPGQCPVYPQYHCRRPQHSRPYCAFLPALGAGPGWTSLGAEGRPAEGCRFAQWPV</sequence>
<evidence type="ECO:0000256" key="10">
    <source>
        <dbReference type="PIRSR" id="PIRSR601501-1"/>
    </source>
</evidence>
<dbReference type="EMBL" id="CABEEZ010000068">
    <property type="protein sequence ID" value="VTR31012.1"/>
    <property type="molecule type" value="Genomic_DNA"/>
</dbReference>
<reference evidence="11" key="1">
    <citation type="submission" date="2019-05" db="EMBL/GenBank/DDBJ databases">
        <authorList>
            <consortium name="Pathogen Informatics"/>
        </authorList>
    </citation>
    <scope>NUCLEOTIDE SEQUENCE [LARGE SCALE GENOMIC DNA]</scope>
    <source>
        <strain evidence="11">NCTC12965</strain>
    </source>
</reference>
<dbReference type="Gene3D" id="1.10.645.10">
    <property type="entry name" value="Cytochrome-c3 Hydrogenase, chain B"/>
    <property type="match status" value="1"/>
</dbReference>
<evidence type="ECO:0000256" key="9">
    <source>
        <dbReference type="ARBA" id="ARBA00048757"/>
    </source>
</evidence>
<dbReference type="EC" id="1.12.99.6" evidence="5"/>
<organism evidence="11">
    <name type="scientific">Serratia fonticola</name>
    <dbReference type="NCBI Taxonomy" id="47917"/>
    <lineage>
        <taxon>Bacteria</taxon>
        <taxon>Pseudomonadati</taxon>
        <taxon>Pseudomonadota</taxon>
        <taxon>Gammaproteobacteria</taxon>
        <taxon>Enterobacterales</taxon>
        <taxon>Yersiniaceae</taxon>
        <taxon>Serratia</taxon>
    </lineage>
</organism>
<evidence type="ECO:0000256" key="4">
    <source>
        <dbReference type="ARBA" id="ARBA00011771"/>
    </source>
</evidence>
<dbReference type="Pfam" id="PF00374">
    <property type="entry name" value="NiFeSe_Hases"/>
    <property type="match status" value="1"/>
</dbReference>
<comment type="subunit">
    <text evidence="4">Heterodimer of a large and a small subunit.</text>
</comment>
<evidence type="ECO:0000313" key="11">
    <source>
        <dbReference type="EMBL" id="VTR31012.1"/>
    </source>
</evidence>
<dbReference type="GO" id="GO:0008901">
    <property type="term" value="F:ferredoxin hydrogenase activity"/>
    <property type="evidence" value="ECO:0007669"/>
    <property type="project" value="InterPro"/>
</dbReference>
<feature type="binding site" evidence="10">
    <location>
        <position position="64"/>
    </location>
    <ligand>
        <name>Ni(2+)</name>
        <dbReference type="ChEBI" id="CHEBI:49786"/>
    </ligand>
</feature>
<dbReference type="GO" id="GO:0030313">
    <property type="term" value="C:cell envelope"/>
    <property type="evidence" value="ECO:0007669"/>
    <property type="project" value="UniProtKB-SubCell"/>
</dbReference>
<dbReference type="PROSITE" id="PS00507">
    <property type="entry name" value="NI_HGENASE_L_1"/>
    <property type="match status" value="1"/>
</dbReference>
<evidence type="ECO:0000256" key="6">
    <source>
        <dbReference type="ARBA" id="ARBA00022596"/>
    </source>
</evidence>
<dbReference type="InterPro" id="IPR029014">
    <property type="entry name" value="NiFe-Hase_large"/>
</dbReference>
<keyword evidence="6 10" id="KW-0533">Nickel</keyword>
<feature type="binding site" evidence="10">
    <location>
        <position position="64"/>
    </location>
    <ligand>
        <name>Fe cation</name>
        <dbReference type="ChEBI" id="CHEBI:24875"/>
    </ligand>
</feature>
<name>A0A4U9UHD2_SERFO</name>
<keyword evidence="7 10" id="KW-0479">Metal-binding</keyword>
<dbReference type="PANTHER" id="PTHR42958:SF1">
    <property type="entry name" value="HYDROGENASE-2 LARGE CHAIN"/>
    <property type="match status" value="1"/>
</dbReference>
<comment type="similarity">
    <text evidence="3">Belongs to the [NiFe]/[NiFeSe] hydrogenase large subunit family.</text>
</comment>